<dbReference type="RefSeq" id="WP_133482612.1">
    <property type="nucleotide sequence ID" value="NZ_SNWH01000004.1"/>
</dbReference>
<dbReference type="Pfam" id="PF00899">
    <property type="entry name" value="ThiF"/>
    <property type="match status" value="1"/>
</dbReference>
<dbReference type="PANTHER" id="PTHR43267:SF1">
    <property type="entry name" value="TRNA THREONYLCARBAMOYLADENOSINE DEHYDRATASE"/>
    <property type="match status" value="1"/>
</dbReference>
<proteinExistence type="predicted"/>
<accession>A0A4V3C125</accession>
<dbReference type="Gene3D" id="3.10.110.10">
    <property type="entry name" value="Ubiquitin Conjugating Enzyme"/>
    <property type="match status" value="1"/>
</dbReference>
<keyword evidence="3" id="KW-1185">Reference proteome</keyword>
<gene>
    <name evidence="2" type="ORF">DFO68_104182</name>
</gene>
<dbReference type="EMBL" id="SNWH01000004">
    <property type="protein sequence ID" value="TDO12669.1"/>
    <property type="molecule type" value="Genomic_DNA"/>
</dbReference>
<dbReference type="AlphaFoldDB" id="A0A4V3C125"/>
<dbReference type="SUPFAM" id="SSF54495">
    <property type="entry name" value="UBC-like"/>
    <property type="match status" value="1"/>
</dbReference>
<protein>
    <submittedName>
        <fullName evidence="2">E2/UBC family protein B</fullName>
    </submittedName>
</protein>
<dbReference type="Proteomes" id="UP000295150">
    <property type="component" value="Unassembled WGS sequence"/>
</dbReference>
<dbReference type="InterPro" id="IPR016135">
    <property type="entry name" value="UBQ-conjugating_enzyme/RWD"/>
</dbReference>
<dbReference type="GO" id="GO:0061504">
    <property type="term" value="P:cyclic threonylcarbamoyladenosine biosynthetic process"/>
    <property type="evidence" value="ECO:0007669"/>
    <property type="project" value="TreeGrafter"/>
</dbReference>
<dbReference type="GO" id="GO:0061503">
    <property type="term" value="F:tRNA threonylcarbamoyladenosine dehydratase"/>
    <property type="evidence" value="ECO:0007669"/>
    <property type="project" value="TreeGrafter"/>
</dbReference>
<evidence type="ECO:0000313" key="3">
    <source>
        <dbReference type="Proteomes" id="UP000295150"/>
    </source>
</evidence>
<dbReference type="Gene3D" id="3.40.50.720">
    <property type="entry name" value="NAD(P)-binding Rossmann-like Domain"/>
    <property type="match status" value="1"/>
</dbReference>
<sequence length="573" mass="63504">MTWWITNSTRLSSEKLSITELEATVDWLRVSRWQISVDLAMCVDFQVTNSDEEFAFQMVYPSVFPDTPPMVYTKDRTQVSLHQYGADGELCLEYRPDNWKPSVTGADMIVSCQKLLLEERPEQGKMLYAHSAHVASLGRDMRSKHFRFLVTEHDIKILNALNEREPTSVFLSERSSSSVYISTLSHVGANEESALPSDFVFPEGRINDVGLVVRLVGVGSPSASNADELRALLESFELVDLCDSLLNSNSFSHLLIGDEESWSFFCIFGEINDRKVINYTTLRLPSEKQRLPDTSFSLSNKVVGLVGCGSIGSKIAASLCRSGVGSFFFIDEDIFFPGNVIRNELDLNDTGAHKAQALRGRLLRINPHVDIKALRIALGGQESADSMAGALESLGECDLLIDATAEPTAFNMIASVSTRQKKPMIWVEVFAGGIGGIVARARPDIDPIPLAARSQIKVWCNDQGMDWIRSEGVSHYDGRDGEGEPLIAEDAEISIMAGYAARFASDILSRPEASIFPVSAYVVGFSSEWLFNEPFDTRPIDLMPDGEWGENIDMLEPEALAQLFREHFPSEDS</sequence>
<dbReference type="OrthoDB" id="891532at2"/>
<evidence type="ECO:0000259" key="1">
    <source>
        <dbReference type="Pfam" id="PF00899"/>
    </source>
</evidence>
<organism evidence="2 3">
    <name type="scientific">Halomonas ventosae</name>
    <dbReference type="NCBI Taxonomy" id="229007"/>
    <lineage>
        <taxon>Bacteria</taxon>
        <taxon>Pseudomonadati</taxon>
        <taxon>Pseudomonadota</taxon>
        <taxon>Gammaproteobacteria</taxon>
        <taxon>Oceanospirillales</taxon>
        <taxon>Halomonadaceae</taxon>
        <taxon>Halomonas</taxon>
    </lineage>
</organism>
<name>A0A4V3C125_9GAMM</name>
<dbReference type="InterPro" id="IPR035985">
    <property type="entry name" value="Ubiquitin-activating_enz"/>
</dbReference>
<evidence type="ECO:0000313" key="2">
    <source>
        <dbReference type="EMBL" id="TDO12669.1"/>
    </source>
</evidence>
<comment type="caution">
    <text evidence="2">The sequence shown here is derived from an EMBL/GenBank/DDBJ whole genome shotgun (WGS) entry which is preliminary data.</text>
</comment>
<feature type="domain" description="THIF-type NAD/FAD binding fold" evidence="1">
    <location>
        <begin position="298"/>
        <end position="430"/>
    </location>
</feature>
<dbReference type="InterPro" id="IPR000594">
    <property type="entry name" value="ThiF_NAD_FAD-bd"/>
</dbReference>
<reference evidence="2 3" key="1">
    <citation type="submission" date="2019-03" db="EMBL/GenBank/DDBJ databases">
        <title>Freshwater and sediment microbial communities from various areas in North America, analyzing microbe dynamics in response to fracking.</title>
        <authorList>
            <person name="Lamendella R."/>
        </authorList>
    </citation>
    <scope>NUCLEOTIDE SEQUENCE [LARGE SCALE GENOMIC DNA]</scope>
    <source>
        <strain evidence="2 3">1_TX</strain>
    </source>
</reference>
<dbReference type="InterPro" id="IPR045886">
    <property type="entry name" value="ThiF/MoeB/HesA"/>
</dbReference>
<dbReference type="SUPFAM" id="SSF69572">
    <property type="entry name" value="Activating enzymes of the ubiquitin-like proteins"/>
    <property type="match status" value="1"/>
</dbReference>
<dbReference type="PANTHER" id="PTHR43267">
    <property type="entry name" value="TRNA THREONYLCARBAMOYLADENOSINE DEHYDRATASE"/>
    <property type="match status" value="1"/>
</dbReference>
<dbReference type="GO" id="GO:0008641">
    <property type="term" value="F:ubiquitin-like modifier activating enzyme activity"/>
    <property type="evidence" value="ECO:0007669"/>
    <property type="project" value="InterPro"/>
</dbReference>